<feature type="transmembrane region" description="Helical" evidence="1">
    <location>
        <begin position="182"/>
        <end position="203"/>
    </location>
</feature>
<reference evidence="2" key="1">
    <citation type="journal article" date="2014" name="Front. Microbiol.">
        <title>High frequency of phylogenetically diverse reductive dehalogenase-homologous genes in deep subseafloor sedimentary metagenomes.</title>
        <authorList>
            <person name="Kawai M."/>
            <person name="Futagami T."/>
            <person name="Toyoda A."/>
            <person name="Takaki Y."/>
            <person name="Nishi S."/>
            <person name="Hori S."/>
            <person name="Arai W."/>
            <person name="Tsubouchi T."/>
            <person name="Morono Y."/>
            <person name="Uchiyama I."/>
            <person name="Ito T."/>
            <person name="Fujiyama A."/>
            <person name="Inagaki F."/>
            <person name="Takami H."/>
        </authorList>
    </citation>
    <scope>NUCLEOTIDE SEQUENCE</scope>
    <source>
        <strain evidence="2">Expedition CK06-06</strain>
    </source>
</reference>
<dbReference type="Gene3D" id="1.10.287.950">
    <property type="entry name" value="Methyl-accepting chemotaxis protein"/>
    <property type="match status" value="1"/>
</dbReference>
<protein>
    <recommendedName>
        <fullName evidence="3">t-SNARE coiled-coil homology domain-containing protein</fullName>
    </recommendedName>
</protein>
<feature type="non-terminal residue" evidence="2">
    <location>
        <position position="1"/>
    </location>
</feature>
<evidence type="ECO:0000313" key="2">
    <source>
        <dbReference type="EMBL" id="GAH23897.1"/>
    </source>
</evidence>
<dbReference type="InterPro" id="IPR021793">
    <property type="entry name" value="Oprl"/>
</dbReference>
<name>X1DUN7_9ZZZZ</name>
<organism evidence="2">
    <name type="scientific">marine sediment metagenome</name>
    <dbReference type="NCBI Taxonomy" id="412755"/>
    <lineage>
        <taxon>unclassified sequences</taxon>
        <taxon>metagenomes</taxon>
        <taxon>ecological metagenomes</taxon>
    </lineage>
</organism>
<gene>
    <name evidence="2" type="ORF">S03H2_09446</name>
</gene>
<dbReference type="AlphaFoldDB" id="X1DUN7"/>
<keyword evidence="1" id="KW-0472">Membrane</keyword>
<evidence type="ECO:0008006" key="3">
    <source>
        <dbReference type="Google" id="ProtNLM"/>
    </source>
</evidence>
<comment type="caution">
    <text evidence="2">The sequence shown here is derived from an EMBL/GenBank/DDBJ whole genome shotgun (WGS) entry which is preliminary data.</text>
</comment>
<keyword evidence="1" id="KW-0812">Transmembrane</keyword>
<proteinExistence type="predicted"/>
<dbReference type="EMBL" id="BARU01004804">
    <property type="protein sequence ID" value="GAH23897.1"/>
    <property type="molecule type" value="Genomic_DNA"/>
</dbReference>
<sequence>LKVGDLYTVPYYTQTSGMNLMELSQDAPLGIWTYVFYETGTTQLTNGTFAVGPSAESLLTEKIEALSEELGIDIDTLRTVIDDLGIDMDEAVSSMAAEIATAVSSMEDDFDDAVTGMQDDISDLSDDIDDMGTKMDSIETMVDDISETSGDAQQAANDAKTSADQATEAALQNQRQTSGLTGLVYGAIGASLIAALAAIVSLMQISRRIAG</sequence>
<accession>X1DUN7</accession>
<evidence type="ECO:0000256" key="1">
    <source>
        <dbReference type="SAM" id="Phobius"/>
    </source>
</evidence>
<dbReference type="Pfam" id="PF11839">
    <property type="entry name" value="Alanine_zipper"/>
    <property type="match status" value="1"/>
</dbReference>
<keyword evidence="1" id="KW-1133">Transmembrane helix</keyword>